<sequence length="132" mass="14736">MMFFLTAISLNQCPLLVSDKGQGSHADLEIPAEFLAEDAHGQATPLRSTRPTRTVDIDDARRYKSWHWHVRLFGADVNEDNLMSAMTICIRNEEEAMASCDIEAHQGFHPTWSTPISGSAVFHILSAGWSHI</sequence>
<comment type="caution">
    <text evidence="1">The sequence shown here is derived from an EMBL/GenBank/DDBJ whole genome shotgun (WGS) entry which is preliminary data.</text>
</comment>
<name>A0ABQ5I820_9ASTR</name>
<dbReference type="EMBL" id="BQNB010020462">
    <property type="protein sequence ID" value="GJT96238.1"/>
    <property type="molecule type" value="Genomic_DNA"/>
</dbReference>
<gene>
    <name evidence="1" type="ORF">Tco_1091756</name>
</gene>
<evidence type="ECO:0000313" key="1">
    <source>
        <dbReference type="EMBL" id="GJT96238.1"/>
    </source>
</evidence>
<dbReference type="Proteomes" id="UP001151760">
    <property type="component" value="Unassembled WGS sequence"/>
</dbReference>
<organism evidence="1 2">
    <name type="scientific">Tanacetum coccineum</name>
    <dbReference type="NCBI Taxonomy" id="301880"/>
    <lineage>
        <taxon>Eukaryota</taxon>
        <taxon>Viridiplantae</taxon>
        <taxon>Streptophyta</taxon>
        <taxon>Embryophyta</taxon>
        <taxon>Tracheophyta</taxon>
        <taxon>Spermatophyta</taxon>
        <taxon>Magnoliopsida</taxon>
        <taxon>eudicotyledons</taxon>
        <taxon>Gunneridae</taxon>
        <taxon>Pentapetalae</taxon>
        <taxon>asterids</taxon>
        <taxon>campanulids</taxon>
        <taxon>Asterales</taxon>
        <taxon>Asteraceae</taxon>
        <taxon>Asteroideae</taxon>
        <taxon>Anthemideae</taxon>
        <taxon>Anthemidinae</taxon>
        <taxon>Tanacetum</taxon>
    </lineage>
</organism>
<protein>
    <submittedName>
        <fullName evidence="1">Uncharacterized protein</fullName>
    </submittedName>
</protein>
<proteinExistence type="predicted"/>
<evidence type="ECO:0000313" key="2">
    <source>
        <dbReference type="Proteomes" id="UP001151760"/>
    </source>
</evidence>
<reference evidence="1" key="2">
    <citation type="submission" date="2022-01" db="EMBL/GenBank/DDBJ databases">
        <authorList>
            <person name="Yamashiro T."/>
            <person name="Shiraishi A."/>
            <person name="Satake H."/>
            <person name="Nakayama K."/>
        </authorList>
    </citation>
    <scope>NUCLEOTIDE SEQUENCE</scope>
</reference>
<keyword evidence="2" id="KW-1185">Reference proteome</keyword>
<accession>A0ABQ5I820</accession>
<reference evidence="1" key="1">
    <citation type="journal article" date="2022" name="Int. J. Mol. Sci.">
        <title>Draft Genome of Tanacetum Coccineum: Genomic Comparison of Closely Related Tanacetum-Family Plants.</title>
        <authorList>
            <person name="Yamashiro T."/>
            <person name="Shiraishi A."/>
            <person name="Nakayama K."/>
            <person name="Satake H."/>
        </authorList>
    </citation>
    <scope>NUCLEOTIDE SEQUENCE</scope>
</reference>